<dbReference type="InterPro" id="IPR052955">
    <property type="entry name" value="UPF0703_membrane_permease"/>
</dbReference>
<feature type="domain" description="DUF1980" evidence="4">
    <location>
        <begin position="144"/>
        <end position="238"/>
    </location>
</feature>
<reference evidence="6" key="1">
    <citation type="submission" date="2023-07" db="EMBL/GenBank/DDBJ databases">
        <authorList>
            <person name="Deng Y."/>
            <person name="Zhang Y.-Q."/>
        </authorList>
    </citation>
    <scope>NUCLEOTIDE SEQUENCE [LARGE SCALE GENOMIC DNA]</scope>
    <source>
        <strain evidence="6">CPCC 205710</strain>
    </source>
</reference>
<dbReference type="PANTHER" id="PTHR40047">
    <property type="entry name" value="UPF0703 PROTEIN YCGQ"/>
    <property type="match status" value="1"/>
</dbReference>
<keyword evidence="6" id="KW-1185">Reference proteome</keyword>
<name>A0ABT2MA85_9MYCO</name>
<dbReference type="NCBIfam" id="TIGR03943">
    <property type="entry name" value="TIGR03943 family putative permease subunit"/>
    <property type="match status" value="1"/>
</dbReference>
<keyword evidence="2" id="KW-0472">Membrane</keyword>
<accession>A0ABT2MA85</accession>
<evidence type="ECO:0000259" key="3">
    <source>
        <dbReference type="Pfam" id="PF09323"/>
    </source>
</evidence>
<dbReference type="InterPro" id="IPR015402">
    <property type="entry name" value="DUF1980"/>
</dbReference>
<organism evidence="5 6">
    <name type="scientific">Mycobacterium deserti</name>
    <dbReference type="NCBI Taxonomy" id="2978347"/>
    <lineage>
        <taxon>Bacteria</taxon>
        <taxon>Bacillati</taxon>
        <taxon>Actinomycetota</taxon>
        <taxon>Actinomycetes</taxon>
        <taxon>Mycobacteriales</taxon>
        <taxon>Mycobacteriaceae</taxon>
        <taxon>Mycobacterium</taxon>
    </lineage>
</organism>
<protein>
    <submittedName>
        <fullName evidence="5">TIGR03943 family protein</fullName>
    </submittedName>
</protein>
<evidence type="ECO:0000256" key="1">
    <source>
        <dbReference type="SAM" id="MobiDB-lite"/>
    </source>
</evidence>
<keyword evidence="2" id="KW-0812">Transmembrane</keyword>
<dbReference type="RefSeq" id="WP_260991919.1">
    <property type="nucleotide sequence ID" value="NZ_JAODWD010000001.1"/>
</dbReference>
<sequence>MSRETENAVLLLIGVSIALITVTGTYTRYVKPSLLPWLVASAALLIVLALISIVRDVRSRQADDEHDHGHTHRPGIVWLLVVPIALLGIVIPPAISPQAAAPSVTEVSTEVLRRPFPPLPDERAPVLSLPEVLVRVAQDSANTLDGRLLTVSGFTLKVDGRTDLARVVIFCCAADARLAQIRLSGPAAQQIAAYPEDTWLRVEGRIPPGQSDSSRRSIPTMEVLSQARIDPPANPYAY</sequence>
<feature type="transmembrane region" description="Helical" evidence="2">
    <location>
        <begin position="35"/>
        <end position="54"/>
    </location>
</feature>
<dbReference type="EMBL" id="JAODWD010000001">
    <property type="protein sequence ID" value="MCT7657916.1"/>
    <property type="molecule type" value="Genomic_DNA"/>
</dbReference>
<dbReference type="Proteomes" id="UP001206639">
    <property type="component" value="Unassembled WGS sequence"/>
</dbReference>
<dbReference type="InterPro" id="IPR048447">
    <property type="entry name" value="DUF1980_C"/>
</dbReference>
<dbReference type="Pfam" id="PF09323">
    <property type="entry name" value="DUF1980"/>
    <property type="match status" value="1"/>
</dbReference>
<feature type="transmembrane region" description="Helical" evidence="2">
    <location>
        <begin position="75"/>
        <end position="95"/>
    </location>
</feature>
<feature type="domain" description="DUF1980" evidence="3">
    <location>
        <begin position="10"/>
        <end position="91"/>
    </location>
</feature>
<dbReference type="InterPro" id="IPR048493">
    <property type="entry name" value="DUF1980_N"/>
</dbReference>
<dbReference type="PANTHER" id="PTHR40047:SF1">
    <property type="entry name" value="UPF0703 PROTEIN YCGQ"/>
    <property type="match status" value="1"/>
</dbReference>
<feature type="region of interest" description="Disordered" evidence="1">
    <location>
        <begin position="204"/>
        <end position="224"/>
    </location>
</feature>
<evidence type="ECO:0000259" key="4">
    <source>
        <dbReference type="Pfam" id="PF21537"/>
    </source>
</evidence>
<comment type="caution">
    <text evidence="5">The sequence shown here is derived from an EMBL/GenBank/DDBJ whole genome shotgun (WGS) entry which is preliminary data.</text>
</comment>
<gene>
    <name evidence="5" type="ORF">N4S67_05730</name>
</gene>
<evidence type="ECO:0000313" key="5">
    <source>
        <dbReference type="EMBL" id="MCT7657916.1"/>
    </source>
</evidence>
<proteinExistence type="predicted"/>
<evidence type="ECO:0000313" key="6">
    <source>
        <dbReference type="Proteomes" id="UP001206639"/>
    </source>
</evidence>
<evidence type="ECO:0000256" key="2">
    <source>
        <dbReference type="SAM" id="Phobius"/>
    </source>
</evidence>
<feature type="transmembrane region" description="Helical" evidence="2">
    <location>
        <begin position="7"/>
        <end position="29"/>
    </location>
</feature>
<dbReference type="Pfam" id="PF21537">
    <property type="entry name" value="DUF1980_C"/>
    <property type="match status" value="1"/>
</dbReference>
<keyword evidence="2" id="KW-1133">Transmembrane helix</keyword>